<proteinExistence type="predicted"/>
<sequence>MSIDTPPPGDDDFFPGFAPLEIEAGEVAFRGRIGGGGPPVLLLHGYPQTHLAWRRIAPTLARSHTVIVPDLPGYGASRIRQPSPRWSKRRVAGALLALMDALGHPRFAVVGHDRGARAGYRLALDHPRRVSAYASLSVVPTLDAFAGVDRTFALHAWHWFFLAQPAGLPERMLAADPDAFIDAALARMAGGLERIEPRALAAYRAAFRDPEVRHAICEDYRAAVEEDLEHDAADRAAGRRLDCPVLVLWGEKERKTGAPSPVEIWSRWAATVSGHGLPAGHLLPEDAPQPVLAALAALLGESA</sequence>
<dbReference type="Gene3D" id="3.40.50.1820">
    <property type="entry name" value="alpha/beta hydrolase"/>
    <property type="match status" value="1"/>
</dbReference>
<gene>
    <name evidence="2" type="ORF">CRM94_12700</name>
</gene>
<accession>A0A2A7SHE0</accession>
<keyword evidence="2" id="KW-0378">Hydrolase</keyword>
<dbReference type="SUPFAM" id="SSF53474">
    <property type="entry name" value="alpha/beta-Hydrolases"/>
    <property type="match status" value="1"/>
</dbReference>
<dbReference type="Proteomes" id="UP000220629">
    <property type="component" value="Unassembled WGS sequence"/>
</dbReference>
<name>A0A2A7SHE0_BURGA</name>
<protein>
    <submittedName>
        <fullName evidence="2">Alpha/beta hydrolase</fullName>
    </submittedName>
</protein>
<dbReference type="EMBL" id="PDDY01000001">
    <property type="protein sequence ID" value="PEH42942.1"/>
    <property type="molecule type" value="Genomic_DNA"/>
</dbReference>
<feature type="domain" description="AB hydrolase-1" evidence="1">
    <location>
        <begin position="38"/>
        <end position="256"/>
    </location>
</feature>
<comment type="caution">
    <text evidence="2">The sequence shown here is derived from an EMBL/GenBank/DDBJ whole genome shotgun (WGS) entry which is preliminary data.</text>
</comment>
<dbReference type="Pfam" id="PF00561">
    <property type="entry name" value="Abhydrolase_1"/>
    <property type="match status" value="1"/>
</dbReference>
<evidence type="ECO:0000313" key="3">
    <source>
        <dbReference type="Proteomes" id="UP000220629"/>
    </source>
</evidence>
<dbReference type="GO" id="GO:0016787">
    <property type="term" value="F:hydrolase activity"/>
    <property type="evidence" value="ECO:0007669"/>
    <property type="project" value="UniProtKB-KW"/>
</dbReference>
<dbReference type="RefSeq" id="WP_096751434.1">
    <property type="nucleotide sequence ID" value="NZ_CADEPU010000002.1"/>
</dbReference>
<organism evidence="2 3">
    <name type="scientific">Burkholderia gladioli</name>
    <name type="common">Pseudomonas marginata</name>
    <name type="synonym">Phytomonas marginata</name>
    <dbReference type="NCBI Taxonomy" id="28095"/>
    <lineage>
        <taxon>Bacteria</taxon>
        <taxon>Pseudomonadati</taxon>
        <taxon>Pseudomonadota</taxon>
        <taxon>Betaproteobacteria</taxon>
        <taxon>Burkholderiales</taxon>
        <taxon>Burkholderiaceae</taxon>
        <taxon>Burkholderia</taxon>
    </lineage>
</organism>
<dbReference type="InterPro" id="IPR000073">
    <property type="entry name" value="AB_hydrolase_1"/>
</dbReference>
<dbReference type="PANTHER" id="PTHR43329">
    <property type="entry name" value="EPOXIDE HYDROLASE"/>
    <property type="match status" value="1"/>
</dbReference>
<evidence type="ECO:0000259" key="1">
    <source>
        <dbReference type="Pfam" id="PF00561"/>
    </source>
</evidence>
<dbReference type="AlphaFoldDB" id="A0A2A7SHE0"/>
<dbReference type="InterPro" id="IPR029058">
    <property type="entry name" value="AB_hydrolase_fold"/>
</dbReference>
<evidence type="ECO:0000313" key="2">
    <source>
        <dbReference type="EMBL" id="PEH42942.1"/>
    </source>
</evidence>
<reference evidence="3" key="1">
    <citation type="submission" date="2017-09" db="EMBL/GenBank/DDBJ databases">
        <title>FDA dAtabase for Regulatory Grade micrObial Sequences (FDA-ARGOS): Supporting development and validation of Infectious Disease Dx tests.</title>
        <authorList>
            <person name="Minogue T."/>
            <person name="Wolcott M."/>
            <person name="Wasieloski L."/>
            <person name="Aguilar W."/>
            <person name="Moore D."/>
            <person name="Tallon L."/>
            <person name="Sadzewicz L."/>
            <person name="Ott S."/>
            <person name="Zhao X."/>
            <person name="Nagaraj S."/>
            <person name="Vavikolanu K."/>
            <person name="Aluvathingal J."/>
            <person name="Nadendla S."/>
            <person name="Sichtig H."/>
        </authorList>
    </citation>
    <scope>NUCLEOTIDE SEQUENCE [LARGE SCALE GENOMIC DNA]</scope>
    <source>
        <strain evidence="3">FDAARGOS_390</strain>
    </source>
</reference>